<dbReference type="PANTHER" id="PTHR47592:SF27">
    <property type="entry name" value="OS08G0421700 PROTEIN"/>
    <property type="match status" value="1"/>
</dbReference>
<reference evidence="2 3" key="1">
    <citation type="journal article" date="2015" name="Proc. Natl. Acad. Sci. U.S.A.">
        <title>The resurrection genome of Boea hygrometrica: A blueprint for survival of dehydration.</title>
        <authorList>
            <person name="Xiao L."/>
            <person name="Yang G."/>
            <person name="Zhang L."/>
            <person name="Yang X."/>
            <person name="Zhao S."/>
            <person name="Ji Z."/>
            <person name="Zhou Q."/>
            <person name="Hu M."/>
            <person name="Wang Y."/>
            <person name="Chen M."/>
            <person name="Xu Y."/>
            <person name="Jin H."/>
            <person name="Xiao X."/>
            <person name="Hu G."/>
            <person name="Bao F."/>
            <person name="Hu Y."/>
            <person name="Wan P."/>
            <person name="Li L."/>
            <person name="Deng X."/>
            <person name="Kuang T."/>
            <person name="Xiang C."/>
            <person name="Zhu J.K."/>
            <person name="Oliver M.J."/>
            <person name="He Y."/>
        </authorList>
    </citation>
    <scope>NUCLEOTIDE SEQUENCE [LARGE SCALE GENOMIC DNA]</scope>
    <source>
        <strain evidence="3">cv. XS01</strain>
    </source>
</reference>
<protein>
    <recommendedName>
        <fullName evidence="4">UBN2_2 domain-containing protein</fullName>
    </recommendedName>
</protein>
<gene>
    <name evidence="2" type="ORF">F511_16292</name>
</gene>
<sequence length="277" mass="32839">KFSGADFKRWQQNMLFYHTTLSLSQFLIEEHPIVTKGDSDTQRRTTADAWNHNDFLCRNYILNSLDYVMYGVYCSIKTVKELWNSLEKKYKTQDAGVKKFVVGKFLHYKMVDAKPVMNQVKENQIIIHDLLEEGTEINEPFQVAEIIEKLSPMWRDFKNYLKHKRKKLKLEELIEIIEKLSPMWRDFKNYLKHKRKKLKLEELIVRLRIEEDSRTSDTKAYKKAMEAEAKANLTESSNAQKRKHPFNGKKRGMDKKSSKERATTVANPTIWPRTVVF</sequence>
<dbReference type="OrthoDB" id="2596766at2759"/>
<keyword evidence="3" id="KW-1185">Reference proteome</keyword>
<feature type="region of interest" description="Disordered" evidence="1">
    <location>
        <begin position="231"/>
        <end position="264"/>
    </location>
</feature>
<dbReference type="PANTHER" id="PTHR47592">
    <property type="entry name" value="PBF68 PROTEIN"/>
    <property type="match status" value="1"/>
</dbReference>
<feature type="non-terminal residue" evidence="2">
    <location>
        <position position="1"/>
    </location>
</feature>
<evidence type="ECO:0000256" key="1">
    <source>
        <dbReference type="SAM" id="MobiDB-lite"/>
    </source>
</evidence>
<evidence type="ECO:0000313" key="3">
    <source>
        <dbReference type="Proteomes" id="UP000250235"/>
    </source>
</evidence>
<organism evidence="2 3">
    <name type="scientific">Dorcoceras hygrometricum</name>
    <dbReference type="NCBI Taxonomy" id="472368"/>
    <lineage>
        <taxon>Eukaryota</taxon>
        <taxon>Viridiplantae</taxon>
        <taxon>Streptophyta</taxon>
        <taxon>Embryophyta</taxon>
        <taxon>Tracheophyta</taxon>
        <taxon>Spermatophyta</taxon>
        <taxon>Magnoliopsida</taxon>
        <taxon>eudicotyledons</taxon>
        <taxon>Gunneridae</taxon>
        <taxon>Pentapetalae</taxon>
        <taxon>asterids</taxon>
        <taxon>lamiids</taxon>
        <taxon>Lamiales</taxon>
        <taxon>Gesneriaceae</taxon>
        <taxon>Didymocarpoideae</taxon>
        <taxon>Trichosporeae</taxon>
        <taxon>Loxocarpinae</taxon>
        <taxon>Dorcoceras</taxon>
    </lineage>
</organism>
<evidence type="ECO:0000313" key="2">
    <source>
        <dbReference type="EMBL" id="KZV31306.1"/>
    </source>
</evidence>
<dbReference type="AlphaFoldDB" id="A0A2Z7BH95"/>
<proteinExistence type="predicted"/>
<dbReference type="Pfam" id="PF14223">
    <property type="entry name" value="Retrotran_gag_2"/>
    <property type="match status" value="1"/>
</dbReference>
<feature type="compositionally biased region" description="Basic residues" evidence="1">
    <location>
        <begin position="240"/>
        <end position="253"/>
    </location>
</feature>
<accession>A0A2Z7BH95</accession>
<dbReference type="EMBL" id="KV007542">
    <property type="protein sequence ID" value="KZV31306.1"/>
    <property type="molecule type" value="Genomic_DNA"/>
</dbReference>
<name>A0A2Z7BH95_9LAMI</name>
<dbReference type="Proteomes" id="UP000250235">
    <property type="component" value="Unassembled WGS sequence"/>
</dbReference>
<evidence type="ECO:0008006" key="4">
    <source>
        <dbReference type="Google" id="ProtNLM"/>
    </source>
</evidence>